<dbReference type="AlphaFoldDB" id="A0A2A9EAY1"/>
<comment type="caution">
    <text evidence="2">The sequence shown here is derived from an EMBL/GenBank/DDBJ whole genome shotgun (WGS) entry which is preliminary data.</text>
</comment>
<dbReference type="Pfam" id="PF02811">
    <property type="entry name" value="PHP"/>
    <property type="match status" value="1"/>
</dbReference>
<proteinExistence type="predicted"/>
<organism evidence="2 3">
    <name type="scientific">Flavimobilis soli</name>
    <dbReference type="NCBI Taxonomy" id="442709"/>
    <lineage>
        <taxon>Bacteria</taxon>
        <taxon>Bacillati</taxon>
        <taxon>Actinomycetota</taxon>
        <taxon>Actinomycetes</taxon>
        <taxon>Micrococcales</taxon>
        <taxon>Jonesiaceae</taxon>
        <taxon>Flavimobilis</taxon>
    </lineage>
</organism>
<dbReference type="SUPFAM" id="SSF89550">
    <property type="entry name" value="PHP domain-like"/>
    <property type="match status" value="1"/>
</dbReference>
<name>A0A2A9EAY1_9MICO</name>
<keyword evidence="3" id="KW-1185">Reference proteome</keyword>
<gene>
    <name evidence="2" type="ORF">ATL41_0942</name>
</gene>
<dbReference type="PANTHER" id="PTHR42924:SF3">
    <property type="entry name" value="POLYMERASE_HISTIDINOL PHOSPHATASE N-TERMINAL DOMAIN-CONTAINING PROTEIN"/>
    <property type="match status" value="1"/>
</dbReference>
<sequence>MRIDLHTHSTVSDGTQTPSELVATAAGRGPAWALADGPLDVLALTDHDTTAGWDEAARAAVEHGITLVRGTEVSARSGSVNVHLLSYLQDPDEPALVELFERVRESRETRAQRMVERLSVDFPITWEGVLEQTAVGTTIGRPHLADALVAAGVFGHRDEAFAQVLNPRSRYYVHHEVPDAVAAVRAIRAAGGVPVFAHPGAQMRGRIVSDAVVEELVDAGLAGLEVGHRDHDPAQRERLSRLATRLGLFMTGASDYHGTGKTNLLGENTTAREVFEEIERRGRSAVVRP</sequence>
<dbReference type="RefSeq" id="WP_098457430.1">
    <property type="nucleotide sequence ID" value="NZ_PDJH01000001.1"/>
</dbReference>
<dbReference type="EMBL" id="PDJH01000001">
    <property type="protein sequence ID" value="PFG36227.1"/>
    <property type="molecule type" value="Genomic_DNA"/>
</dbReference>
<dbReference type="Proteomes" id="UP000221394">
    <property type="component" value="Unassembled WGS sequence"/>
</dbReference>
<protein>
    <recommendedName>
        <fullName evidence="1">Polymerase/histidinol phosphatase N-terminal domain-containing protein</fullName>
    </recommendedName>
</protein>
<dbReference type="InterPro" id="IPR016195">
    <property type="entry name" value="Pol/histidinol_Pase-like"/>
</dbReference>
<dbReference type="PANTHER" id="PTHR42924">
    <property type="entry name" value="EXONUCLEASE"/>
    <property type="match status" value="1"/>
</dbReference>
<dbReference type="InterPro" id="IPR004013">
    <property type="entry name" value="PHP_dom"/>
</dbReference>
<evidence type="ECO:0000259" key="1">
    <source>
        <dbReference type="SMART" id="SM00481"/>
    </source>
</evidence>
<dbReference type="InterPro" id="IPR003141">
    <property type="entry name" value="Pol/His_phosphatase_N"/>
</dbReference>
<accession>A0A2A9EAY1</accession>
<dbReference type="OrthoDB" id="9804333at2"/>
<dbReference type="Gene3D" id="1.10.150.650">
    <property type="match status" value="1"/>
</dbReference>
<dbReference type="Gene3D" id="3.20.20.140">
    <property type="entry name" value="Metal-dependent hydrolases"/>
    <property type="match status" value="1"/>
</dbReference>
<dbReference type="SMART" id="SM00481">
    <property type="entry name" value="POLIIIAc"/>
    <property type="match status" value="1"/>
</dbReference>
<dbReference type="GO" id="GO:0035312">
    <property type="term" value="F:5'-3' DNA exonuclease activity"/>
    <property type="evidence" value="ECO:0007669"/>
    <property type="project" value="TreeGrafter"/>
</dbReference>
<reference evidence="2 3" key="1">
    <citation type="submission" date="2017-10" db="EMBL/GenBank/DDBJ databases">
        <title>Sequencing the genomes of 1000 actinobacteria strains.</title>
        <authorList>
            <person name="Klenk H.-P."/>
        </authorList>
    </citation>
    <scope>NUCLEOTIDE SEQUENCE [LARGE SCALE GENOMIC DNA]</scope>
    <source>
        <strain evidence="2 3">DSM 21574</strain>
    </source>
</reference>
<dbReference type="GO" id="GO:0004534">
    <property type="term" value="F:5'-3' RNA exonuclease activity"/>
    <property type="evidence" value="ECO:0007669"/>
    <property type="project" value="TreeGrafter"/>
</dbReference>
<evidence type="ECO:0000313" key="3">
    <source>
        <dbReference type="Proteomes" id="UP000221394"/>
    </source>
</evidence>
<dbReference type="CDD" id="cd07438">
    <property type="entry name" value="PHP_HisPPase_AMP"/>
    <property type="match status" value="1"/>
</dbReference>
<dbReference type="InterPro" id="IPR052018">
    <property type="entry name" value="PHP_domain"/>
</dbReference>
<evidence type="ECO:0000313" key="2">
    <source>
        <dbReference type="EMBL" id="PFG36227.1"/>
    </source>
</evidence>
<feature type="domain" description="Polymerase/histidinol phosphatase N-terminal" evidence="1">
    <location>
        <begin position="3"/>
        <end position="77"/>
    </location>
</feature>